<dbReference type="OrthoDB" id="4456959at2759"/>
<keyword evidence="5" id="KW-1185">Reference proteome</keyword>
<keyword evidence="1" id="KW-0539">Nucleus</keyword>
<evidence type="ECO:0000313" key="4">
    <source>
        <dbReference type="EMBL" id="KAH6610001.1"/>
    </source>
</evidence>
<gene>
    <name evidence="4" type="ORF">Trco_000021</name>
</gene>
<proteinExistence type="predicted"/>
<feature type="compositionally biased region" description="Polar residues" evidence="2">
    <location>
        <begin position="118"/>
        <end position="135"/>
    </location>
</feature>
<sequence length="242" mass="26131">MDNQQISDNVDSRAFLRGRECLNLFLPAYGEEETVVPQSCPCQYCMGGSSRHPSLGVSLSEIQSLNPEFVDLDSDDLQESTGGSLASSSSQARELPAGQPAASPSSQNEPAAPAVGRTATSTSSSDEVPTGNGKSSQKRPRKKPAGAVARKLKCDGDDDSCRNCKAHNTPCMTTDRLSGMTWGRGHVRRIEDHNSVLIRHVHDMHAVLKRFGVTPEVSEEVKAALQYKARYATQQDEQAGDQ</sequence>
<dbReference type="CDD" id="cd00067">
    <property type="entry name" value="GAL4"/>
    <property type="match status" value="1"/>
</dbReference>
<dbReference type="GO" id="GO:0008270">
    <property type="term" value="F:zinc ion binding"/>
    <property type="evidence" value="ECO:0007669"/>
    <property type="project" value="InterPro"/>
</dbReference>
<dbReference type="Pfam" id="PF00172">
    <property type="entry name" value="Zn_clus"/>
    <property type="match status" value="1"/>
</dbReference>
<comment type="caution">
    <text evidence="4">The sequence shown here is derived from an EMBL/GenBank/DDBJ whole genome shotgun (WGS) entry which is preliminary data.</text>
</comment>
<name>A0A9P8QPH7_9HYPO</name>
<accession>A0A9P8QPH7</accession>
<dbReference type="InterPro" id="IPR036864">
    <property type="entry name" value="Zn2-C6_fun-type_DNA-bd_sf"/>
</dbReference>
<dbReference type="AlphaFoldDB" id="A0A9P8QPH7"/>
<evidence type="ECO:0000256" key="2">
    <source>
        <dbReference type="SAM" id="MobiDB-lite"/>
    </source>
</evidence>
<dbReference type="InterPro" id="IPR001138">
    <property type="entry name" value="Zn2Cys6_DnaBD"/>
</dbReference>
<feature type="compositionally biased region" description="Low complexity" evidence="2">
    <location>
        <begin position="79"/>
        <end position="95"/>
    </location>
</feature>
<evidence type="ECO:0000313" key="5">
    <source>
        <dbReference type="Proteomes" id="UP000827724"/>
    </source>
</evidence>
<protein>
    <recommendedName>
        <fullName evidence="3">Zn(2)-C6 fungal-type domain-containing protein</fullName>
    </recommendedName>
</protein>
<organism evidence="4 5">
    <name type="scientific">Trichoderma cornu-damae</name>
    <dbReference type="NCBI Taxonomy" id="654480"/>
    <lineage>
        <taxon>Eukaryota</taxon>
        <taxon>Fungi</taxon>
        <taxon>Dikarya</taxon>
        <taxon>Ascomycota</taxon>
        <taxon>Pezizomycotina</taxon>
        <taxon>Sordariomycetes</taxon>
        <taxon>Hypocreomycetidae</taxon>
        <taxon>Hypocreales</taxon>
        <taxon>Hypocreaceae</taxon>
        <taxon>Trichoderma</taxon>
    </lineage>
</organism>
<dbReference type="Gene3D" id="4.10.240.10">
    <property type="entry name" value="Zn(2)-C6 fungal-type DNA-binding domain"/>
    <property type="match status" value="1"/>
</dbReference>
<reference evidence="4" key="1">
    <citation type="submission" date="2021-08" db="EMBL/GenBank/DDBJ databases">
        <title>Chromosome-Level Trichoderma cornu-damae using Hi-C Data.</title>
        <authorList>
            <person name="Kim C.S."/>
        </authorList>
    </citation>
    <scope>NUCLEOTIDE SEQUENCE</scope>
    <source>
        <strain evidence="4">KA19-0412C</strain>
    </source>
</reference>
<dbReference type="Proteomes" id="UP000827724">
    <property type="component" value="Unassembled WGS sequence"/>
</dbReference>
<feature type="region of interest" description="Disordered" evidence="2">
    <location>
        <begin position="73"/>
        <end position="154"/>
    </location>
</feature>
<feature type="domain" description="Zn(2)-C6 fungal-type" evidence="3">
    <location>
        <begin position="150"/>
        <end position="176"/>
    </location>
</feature>
<evidence type="ECO:0000259" key="3">
    <source>
        <dbReference type="Pfam" id="PF00172"/>
    </source>
</evidence>
<evidence type="ECO:0000256" key="1">
    <source>
        <dbReference type="ARBA" id="ARBA00023242"/>
    </source>
</evidence>
<dbReference type="SUPFAM" id="SSF57701">
    <property type="entry name" value="Zn2/Cys6 DNA-binding domain"/>
    <property type="match status" value="1"/>
</dbReference>
<dbReference type="GO" id="GO:0000981">
    <property type="term" value="F:DNA-binding transcription factor activity, RNA polymerase II-specific"/>
    <property type="evidence" value="ECO:0007669"/>
    <property type="project" value="InterPro"/>
</dbReference>
<dbReference type="EMBL" id="JAIWOZ010000001">
    <property type="protein sequence ID" value="KAH6610001.1"/>
    <property type="molecule type" value="Genomic_DNA"/>
</dbReference>